<gene>
    <name evidence="3" type="primary">cocE</name>
    <name evidence="3" type="ORF">LOC62_02G001773</name>
</gene>
<dbReference type="SUPFAM" id="SSF49785">
    <property type="entry name" value="Galactose-binding domain-like"/>
    <property type="match status" value="1"/>
</dbReference>
<proteinExistence type="predicted"/>
<dbReference type="Pfam" id="PF02129">
    <property type="entry name" value="Peptidase_S15"/>
    <property type="match status" value="1"/>
</dbReference>
<evidence type="ECO:0000256" key="1">
    <source>
        <dbReference type="ARBA" id="ARBA00022801"/>
    </source>
</evidence>
<dbReference type="Pfam" id="PF08530">
    <property type="entry name" value="PepX_C"/>
    <property type="match status" value="1"/>
</dbReference>
<dbReference type="Gene3D" id="3.40.50.1820">
    <property type="entry name" value="alpha/beta hydrolase"/>
    <property type="match status" value="2"/>
</dbReference>
<dbReference type="PANTHER" id="PTHR43056">
    <property type="entry name" value="PEPTIDASE S9 PROLYL OLIGOPEPTIDASE"/>
    <property type="match status" value="1"/>
</dbReference>
<dbReference type="GO" id="GO:0008239">
    <property type="term" value="F:dipeptidyl-peptidase activity"/>
    <property type="evidence" value="ECO:0007669"/>
    <property type="project" value="InterPro"/>
</dbReference>
<evidence type="ECO:0000313" key="3">
    <source>
        <dbReference type="EMBL" id="WOO78222.1"/>
    </source>
</evidence>
<sequence>MATNVPVNSPTVLPQPKAGANTLHSTHDFGHMVLEKNLDIPLKDGQGVLRANLYKPKAPGRYPVLVTYGPYGKDIRYVDFHYPSFSEIPDEQKSEANSAWETPHPEYWTANGYAVLRVDERGIASSYGYLDTMSPQTAGDFYQVIEWAADQPWSTGRIGLLGISYYGGSQWRVAARKPKGLTCIVPWEGMTDYYRDRVRHGGIYSNEFIDYWWDNQVKPMQYGNGNKARRHFPPDWEGPLIGPECLEGSMNDEARNKMRCDQPKDNSEHRYLDEPYHDSRVYNLSDIEVPILSVANLGGILLHLRGNVVGYIEAGTKNKWLWFIAGRHDLPFYLPEHVKLQKSFLDAWLKDEDPDGWKLGPNAKIPAVNLLIRKGNPPYNTAEGDASFKSRVEKEWPLARTVYTPFYLTPEQTLSLSPSTKEGTFELEPLGKAKPIWFPFKFDKETEIAGHSTAKLVYSIKGAPGGTTPRDIDVFLTVRHIAPDGKEVLYTGTVGDPVPLAKGWLRGSLRKIDTTSPKNHEWLPYRQYRSTDVEYLKPDTKYELLVEIWPTAVVVEAGGQIVLEVATGDTQGSGIFGHTDPKDRSEADFGGINVLHVGGESGSWLKLPVV</sequence>
<dbReference type="EMBL" id="CP086715">
    <property type="protein sequence ID" value="WOO78222.1"/>
    <property type="molecule type" value="Genomic_DNA"/>
</dbReference>
<dbReference type="PANTHER" id="PTHR43056:SF10">
    <property type="entry name" value="COCE_NOND FAMILY, PUTATIVE (AFU_ORTHOLOGUE AFUA_7G00600)-RELATED"/>
    <property type="match status" value="1"/>
</dbReference>
<dbReference type="Proteomes" id="UP000827549">
    <property type="component" value="Chromosome 2"/>
</dbReference>
<protein>
    <submittedName>
        <fullName evidence="3">Cocaine esterase</fullName>
    </submittedName>
</protein>
<reference evidence="3" key="1">
    <citation type="submission" date="2023-10" db="EMBL/GenBank/DDBJ databases">
        <authorList>
            <person name="Noh H."/>
        </authorList>
    </citation>
    <scope>NUCLEOTIDE SEQUENCE</scope>
    <source>
        <strain evidence="3">DUCC4014</strain>
    </source>
</reference>
<dbReference type="InterPro" id="IPR050585">
    <property type="entry name" value="Xaa-Pro_dipeptidyl-ppase/CocE"/>
</dbReference>
<feature type="domain" description="Xaa-Pro dipeptidyl-peptidase C-terminal" evidence="2">
    <location>
        <begin position="342"/>
        <end position="606"/>
    </location>
</feature>
<name>A0AAF1BG60_9TREE</name>
<organism evidence="3 4">
    <name type="scientific">Vanrija pseudolonga</name>
    <dbReference type="NCBI Taxonomy" id="143232"/>
    <lineage>
        <taxon>Eukaryota</taxon>
        <taxon>Fungi</taxon>
        <taxon>Dikarya</taxon>
        <taxon>Basidiomycota</taxon>
        <taxon>Agaricomycotina</taxon>
        <taxon>Tremellomycetes</taxon>
        <taxon>Trichosporonales</taxon>
        <taxon>Trichosporonaceae</taxon>
        <taxon>Vanrija</taxon>
    </lineage>
</organism>
<dbReference type="SMART" id="SM00939">
    <property type="entry name" value="PepX_C"/>
    <property type="match status" value="1"/>
</dbReference>
<keyword evidence="4" id="KW-1185">Reference proteome</keyword>
<accession>A0AAF1BG60</accession>
<dbReference type="InterPro" id="IPR005674">
    <property type="entry name" value="CocE/Ser_esterase"/>
</dbReference>
<dbReference type="InterPro" id="IPR013736">
    <property type="entry name" value="Xaa-Pro_dipept_C"/>
</dbReference>
<dbReference type="NCBIfam" id="TIGR00976">
    <property type="entry name" value="CocE_NonD"/>
    <property type="match status" value="1"/>
</dbReference>
<dbReference type="RefSeq" id="XP_062624254.1">
    <property type="nucleotide sequence ID" value="XM_062768270.1"/>
</dbReference>
<evidence type="ECO:0000313" key="4">
    <source>
        <dbReference type="Proteomes" id="UP000827549"/>
    </source>
</evidence>
<keyword evidence="1" id="KW-0378">Hydrolase</keyword>
<dbReference type="InterPro" id="IPR000383">
    <property type="entry name" value="Xaa-Pro-like_dom"/>
</dbReference>
<evidence type="ECO:0000259" key="2">
    <source>
        <dbReference type="SMART" id="SM00939"/>
    </source>
</evidence>
<dbReference type="AlphaFoldDB" id="A0AAF1BG60"/>
<dbReference type="InterPro" id="IPR029058">
    <property type="entry name" value="AB_hydrolase_fold"/>
</dbReference>
<dbReference type="InterPro" id="IPR008979">
    <property type="entry name" value="Galactose-bd-like_sf"/>
</dbReference>
<dbReference type="GeneID" id="87805027"/>
<dbReference type="SUPFAM" id="SSF53474">
    <property type="entry name" value="alpha/beta-Hydrolases"/>
    <property type="match status" value="1"/>
</dbReference>
<dbReference type="Gene3D" id="2.60.120.260">
    <property type="entry name" value="Galactose-binding domain-like"/>
    <property type="match status" value="1"/>
</dbReference>